<sequence length="310" mass="34192">MKRYIIGLFIIAILITGCSPSGNNSNSLNGDDKYRVVTTTTMIADLAKVIGGEYVEVQGLMGPGIDPHLYKASAGDVSLMQKSDMILYNGLHLEGKMGDVLEKLNDSGKLVVALSDGIHEEKLLTFEEGSNIYDPHIWFDIALWKQAAVHVTEGFKTLDEKHSDQYDANLKFYLDELDKLHEYINQRAAELPKEKRVLITAHDAFNYFGKAYGFEVKGLQGISTDSEAGTSDLRELANYIVDHKIKAIFIETSVPHKNIEALQEAVRAKGFEVKIGGELYSDSTGNPGTEAETYIGTLKGNIDTIVNALK</sequence>
<evidence type="ECO:0000256" key="5">
    <source>
        <dbReference type="RuleBase" id="RU003512"/>
    </source>
</evidence>
<evidence type="ECO:0000256" key="1">
    <source>
        <dbReference type="ARBA" id="ARBA00004196"/>
    </source>
</evidence>
<dbReference type="SUPFAM" id="SSF53807">
    <property type="entry name" value="Helical backbone' metal receptor"/>
    <property type="match status" value="1"/>
</dbReference>
<evidence type="ECO:0000256" key="4">
    <source>
        <dbReference type="ARBA" id="ARBA00022729"/>
    </source>
</evidence>
<keyword evidence="3" id="KW-0479">Metal-binding</keyword>
<dbReference type="GO" id="GO:0030313">
    <property type="term" value="C:cell envelope"/>
    <property type="evidence" value="ECO:0007669"/>
    <property type="project" value="UniProtKB-SubCell"/>
</dbReference>
<dbReference type="PROSITE" id="PS51257">
    <property type="entry name" value="PROKAR_LIPOPROTEIN"/>
    <property type="match status" value="1"/>
</dbReference>
<dbReference type="InterPro" id="IPR006129">
    <property type="entry name" value="AdhesinB"/>
</dbReference>
<dbReference type="InterPro" id="IPR006127">
    <property type="entry name" value="ZnuA-like"/>
</dbReference>
<reference evidence="7" key="1">
    <citation type="submission" date="2016-10" db="EMBL/GenBank/DDBJ databases">
        <authorList>
            <person name="Varghese N."/>
            <person name="Submissions S."/>
        </authorList>
    </citation>
    <scope>NUCLEOTIDE SEQUENCE [LARGE SCALE GENOMIC DNA]</scope>
    <source>
        <strain evidence="7">DSM 21650</strain>
    </source>
</reference>
<organism evidence="6 7">
    <name type="scientific">Proteiniborus ethanoligenes</name>
    <dbReference type="NCBI Taxonomy" id="415015"/>
    <lineage>
        <taxon>Bacteria</taxon>
        <taxon>Bacillati</taxon>
        <taxon>Bacillota</taxon>
        <taxon>Clostridia</taxon>
        <taxon>Eubacteriales</taxon>
        <taxon>Proteiniborus</taxon>
    </lineage>
</organism>
<dbReference type="Gene3D" id="3.40.50.1980">
    <property type="entry name" value="Nitrogenase molybdenum iron protein domain"/>
    <property type="match status" value="2"/>
</dbReference>
<dbReference type="Pfam" id="PF01297">
    <property type="entry name" value="ZnuA"/>
    <property type="match status" value="1"/>
</dbReference>
<keyword evidence="7" id="KW-1185">Reference proteome</keyword>
<dbReference type="GO" id="GO:0007155">
    <property type="term" value="P:cell adhesion"/>
    <property type="evidence" value="ECO:0007669"/>
    <property type="project" value="InterPro"/>
</dbReference>
<keyword evidence="4" id="KW-0732">Signal</keyword>
<dbReference type="AlphaFoldDB" id="A0A1H3SRK3"/>
<dbReference type="PANTHER" id="PTHR42953">
    <property type="entry name" value="HIGH-AFFINITY ZINC UPTAKE SYSTEM PROTEIN ZNUA-RELATED"/>
    <property type="match status" value="1"/>
</dbReference>
<accession>A0A1H3SRK3</accession>
<comment type="subcellular location">
    <subcellularLocation>
        <location evidence="1">Cell envelope</location>
    </subcellularLocation>
</comment>
<dbReference type="GO" id="GO:0046872">
    <property type="term" value="F:metal ion binding"/>
    <property type="evidence" value="ECO:0007669"/>
    <property type="project" value="UniProtKB-KW"/>
</dbReference>
<dbReference type="RefSeq" id="WP_091733125.1">
    <property type="nucleotide sequence ID" value="NZ_FNQE01000055.1"/>
</dbReference>
<dbReference type="InterPro" id="IPR006128">
    <property type="entry name" value="Lipoprotein_PsaA-like"/>
</dbReference>
<dbReference type="PRINTS" id="PR00691">
    <property type="entry name" value="ADHESINB"/>
</dbReference>
<proteinExistence type="inferred from homology"/>
<protein>
    <submittedName>
        <fullName evidence="6">Manganese/zinc/iron transport system substrate-binding protein</fullName>
    </submittedName>
</protein>
<evidence type="ECO:0000256" key="3">
    <source>
        <dbReference type="ARBA" id="ARBA00022723"/>
    </source>
</evidence>
<keyword evidence="2 5" id="KW-0813">Transport</keyword>
<evidence type="ECO:0000313" key="6">
    <source>
        <dbReference type="EMBL" id="SDZ39749.1"/>
    </source>
</evidence>
<dbReference type="OrthoDB" id="9810636at2"/>
<name>A0A1H3SRK3_9FIRM</name>
<dbReference type="InterPro" id="IPR050492">
    <property type="entry name" value="Bact_metal-bind_prot9"/>
</dbReference>
<dbReference type="PANTHER" id="PTHR42953:SF1">
    <property type="entry name" value="METAL-BINDING PROTEIN HI_0362-RELATED"/>
    <property type="match status" value="1"/>
</dbReference>
<evidence type="ECO:0000313" key="7">
    <source>
        <dbReference type="Proteomes" id="UP000198625"/>
    </source>
</evidence>
<dbReference type="STRING" id="415015.SAMN05660462_03021"/>
<dbReference type="EMBL" id="FNQE01000055">
    <property type="protein sequence ID" value="SDZ39749.1"/>
    <property type="molecule type" value="Genomic_DNA"/>
</dbReference>
<comment type="similarity">
    <text evidence="5">Belongs to the bacterial solute-binding protein 9 family.</text>
</comment>
<gene>
    <name evidence="6" type="ORF">SAMN05660462_03021</name>
</gene>
<dbReference type="PRINTS" id="PR00690">
    <property type="entry name" value="ADHESNFAMILY"/>
</dbReference>
<dbReference type="GO" id="GO:0030001">
    <property type="term" value="P:metal ion transport"/>
    <property type="evidence" value="ECO:0007669"/>
    <property type="project" value="InterPro"/>
</dbReference>
<dbReference type="Proteomes" id="UP000198625">
    <property type="component" value="Unassembled WGS sequence"/>
</dbReference>
<evidence type="ECO:0000256" key="2">
    <source>
        <dbReference type="ARBA" id="ARBA00022448"/>
    </source>
</evidence>